<proteinExistence type="predicted"/>
<dbReference type="InterPro" id="IPR036508">
    <property type="entry name" value="Chitin-bd_dom_sf"/>
</dbReference>
<feature type="chain" id="PRO_5041938812" description="Chitin-binding type-2 domain-containing protein" evidence="1">
    <location>
        <begin position="21"/>
        <end position="482"/>
    </location>
</feature>
<dbReference type="PANTHER" id="PTHR45985:SF3">
    <property type="entry name" value="CHITIN DEACETYLASE-LIKE 4"/>
    <property type="match status" value="1"/>
</dbReference>
<dbReference type="CDD" id="cd10974">
    <property type="entry name" value="CE4_CDA_like_1"/>
    <property type="match status" value="1"/>
</dbReference>
<evidence type="ECO:0000313" key="4">
    <source>
        <dbReference type="Proteomes" id="UP001292094"/>
    </source>
</evidence>
<dbReference type="PROSITE" id="PS50940">
    <property type="entry name" value="CHIT_BIND_II"/>
    <property type="match status" value="1"/>
</dbReference>
<dbReference type="Gene3D" id="2.170.140.10">
    <property type="entry name" value="Chitin binding domain"/>
    <property type="match status" value="1"/>
</dbReference>
<dbReference type="GO" id="GO:0005975">
    <property type="term" value="P:carbohydrate metabolic process"/>
    <property type="evidence" value="ECO:0007669"/>
    <property type="project" value="InterPro"/>
</dbReference>
<accession>A0AAE1NZD1</accession>
<organism evidence="3 4">
    <name type="scientific">Petrolisthes manimaculis</name>
    <dbReference type="NCBI Taxonomy" id="1843537"/>
    <lineage>
        <taxon>Eukaryota</taxon>
        <taxon>Metazoa</taxon>
        <taxon>Ecdysozoa</taxon>
        <taxon>Arthropoda</taxon>
        <taxon>Crustacea</taxon>
        <taxon>Multicrustacea</taxon>
        <taxon>Malacostraca</taxon>
        <taxon>Eumalacostraca</taxon>
        <taxon>Eucarida</taxon>
        <taxon>Decapoda</taxon>
        <taxon>Pleocyemata</taxon>
        <taxon>Anomura</taxon>
        <taxon>Galatheoidea</taxon>
        <taxon>Porcellanidae</taxon>
        <taxon>Petrolisthes</taxon>
    </lineage>
</organism>
<reference evidence="3" key="1">
    <citation type="submission" date="2023-11" db="EMBL/GenBank/DDBJ databases">
        <title>Genome assemblies of two species of porcelain crab, Petrolisthes cinctipes and Petrolisthes manimaculis (Anomura: Porcellanidae).</title>
        <authorList>
            <person name="Angst P."/>
        </authorList>
    </citation>
    <scope>NUCLEOTIDE SEQUENCE</scope>
    <source>
        <strain evidence="3">PB745_02</strain>
        <tissue evidence="3">Gill</tissue>
    </source>
</reference>
<dbReference type="Pfam" id="PF01607">
    <property type="entry name" value="CBM_14"/>
    <property type="match status" value="1"/>
</dbReference>
<dbReference type="SUPFAM" id="SSF57625">
    <property type="entry name" value="Invertebrate chitin-binding proteins"/>
    <property type="match status" value="1"/>
</dbReference>
<comment type="caution">
    <text evidence="3">The sequence shown here is derived from an EMBL/GenBank/DDBJ whole genome shotgun (WGS) entry which is preliminary data.</text>
</comment>
<dbReference type="Gene3D" id="3.20.20.370">
    <property type="entry name" value="Glycoside hydrolase/deacetylase"/>
    <property type="match status" value="1"/>
</dbReference>
<dbReference type="AlphaFoldDB" id="A0AAE1NZD1"/>
<dbReference type="GO" id="GO:0008061">
    <property type="term" value="F:chitin binding"/>
    <property type="evidence" value="ECO:0007669"/>
    <property type="project" value="InterPro"/>
</dbReference>
<feature type="signal peptide" evidence="1">
    <location>
        <begin position="1"/>
        <end position="20"/>
    </location>
</feature>
<gene>
    <name evidence="3" type="ORF">Pmani_028523</name>
</gene>
<sequence length="482" mass="54734">MLSTTLTSLLLVLLIGVSEGQDFTCPKAEGQFASDQNCRTFYQCVGFHPYTQRCPAGSLYDGAKHECVSRHAEVIKCGPQPFEEKAEEKVVDPFASSPCDPIACVLPYCHCSHKGNKIPGGLKPSEVPQMIMLTFDGGVNDLNFDTYSKIFLQNRTNPNGCPIRGTFFVSHDYTNYRHVQDFYSQGHEIAVGTISRRRGLEDEGEDTWIGEMVTMREILKTFGGVREVDIKGQRAPHLKPGREAQYEVLSAYGFTWDSTINNPPTEEPVWPYSLEYQVPHECRSGSCPQRSFPGVWEIPMNSHFRDFNYQGGFCPYLDQCALSYENEPEVLQWLIDDFNRHYKTNRSPYMMAMTTNWFQTKTLENALHAFIDYTMTLDDAYYVTVTEALQWVTTPQRISELNRFTPWDCTQKVLPEPPCEKGNSCKLSVNPKFDNSTETPAGTRYMVTCAECPNIYPWVWDSTGLGLDRDVYQIFSGDPATA</sequence>
<evidence type="ECO:0000259" key="2">
    <source>
        <dbReference type="PROSITE" id="PS50940"/>
    </source>
</evidence>
<evidence type="ECO:0000313" key="3">
    <source>
        <dbReference type="EMBL" id="KAK4299175.1"/>
    </source>
</evidence>
<keyword evidence="4" id="KW-1185">Reference proteome</keyword>
<dbReference type="SUPFAM" id="SSF88713">
    <property type="entry name" value="Glycoside hydrolase/deacetylase"/>
    <property type="match status" value="1"/>
</dbReference>
<feature type="domain" description="Chitin-binding type-2" evidence="2">
    <location>
        <begin position="22"/>
        <end position="79"/>
    </location>
</feature>
<protein>
    <recommendedName>
        <fullName evidence="2">Chitin-binding type-2 domain-containing protein</fullName>
    </recommendedName>
</protein>
<dbReference type="InterPro" id="IPR052740">
    <property type="entry name" value="CE4"/>
</dbReference>
<dbReference type="EMBL" id="JAWZYT010003287">
    <property type="protein sequence ID" value="KAK4299175.1"/>
    <property type="molecule type" value="Genomic_DNA"/>
</dbReference>
<keyword evidence="1" id="KW-0732">Signal</keyword>
<dbReference type="SMART" id="SM00494">
    <property type="entry name" value="ChtBD2"/>
    <property type="match status" value="1"/>
</dbReference>
<dbReference type="GO" id="GO:0005576">
    <property type="term" value="C:extracellular region"/>
    <property type="evidence" value="ECO:0007669"/>
    <property type="project" value="InterPro"/>
</dbReference>
<name>A0AAE1NZD1_9EUCA</name>
<dbReference type="PANTHER" id="PTHR45985">
    <property type="match status" value="1"/>
</dbReference>
<dbReference type="Proteomes" id="UP001292094">
    <property type="component" value="Unassembled WGS sequence"/>
</dbReference>
<evidence type="ECO:0000256" key="1">
    <source>
        <dbReference type="SAM" id="SignalP"/>
    </source>
</evidence>
<dbReference type="InterPro" id="IPR011330">
    <property type="entry name" value="Glyco_hydro/deAcase_b/a-brl"/>
</dbReference>
<dbReference type="InterPro" id="IPR002557">
    <property type="entry name" value="Chitin-bd_dom"/>
</dbReference>